<reference evidence="1 2" key="1">
    <citation type="submission" date="2020-02" db="EMBL/GenBank/DDBJ databases">
        <title>Draft genome sequence of Haematococcus lacustris strain NIES-144.</title>
        <authorList>
            <person name="Morimoto D."/>
            <person name="Nakagawa S."/>
            <person name="Yoshida T."/>
            <person name="Sawayama S."/>
        </authorList>
    </citation>
    <scope>NUCLEOTIDE SEQUENCE [LARGE SCALE GENOMIC DNA]</scope>
    <source>
        <strain evidence="1 2">NIES-144</strain>
    </source>
</reference>
<dbReference type="Proteomes" id="UP000485058">
    <property type="component" value="Unassembled WGS sequence"/>
</dbReference>
<evidence type="ECO:0000313" key="1">
    <source>
        <dbReference type="EMBL" id="GFH26152.1"/>
    </source>
</evidence>
<comment type="caution">
    <text evidence="1">The sequence shown here is derived from an EMBL/GenBank/DDBJ whole genome shotgun (WGS) entry which is preliminary data.</text>
</comment>
<proteinExistence type="predicted"/>
<accession>A0A6A0A4R4</accession>
<protein>
    <submittedName>
        <fullName evidence="1">Uncharacterized protein</fullName>
    </submittedName>
</protein>
<evidence type="ECO:0000313" key="2">
    <source>
        <dbReference type="Proteomes" id="UP000485058"/>
    </source>
</evidence>
<gene>
    <name evidence="1" type="ORF">HaLaN_24253</name>
</gene>
<keyword evidence="2" id="KW-1185">Reference proteome</keyword>
<name>A0A6A0A4R4_HAELA</name>
<feature type="non-terminal residue" evidence="1">
    <location>
        <position position="81"/>
    </location>
</feature>
<dbReference type="AlphaFoldDB" id="A0A6A0A4R4"/>
<dbReference type="EMBL" id="BLLF01003040">
    <property type="protein sequence ID" value="GFH26152.1"/>
    <property type="molecule type" value="Genomic_DNA"/>
</dbReference>
<organism evidence="1 2">
    <name type="scientific">Haematococcus lacustris</name>
    <name type="common">Green alga</name>
    <name type="synonym">Haematococcus pluvialis</name>
    <dbReference type="NCBI Taxonomy" id="44745"/>
    <lineage>
        <taxon>Eukaryota</taxon>
        <taxon>Viridiplantae</taxon>
        <taxon>Chlorophyta</taxon>
        <taxon>core chlorophytes</taxon>
        <taxon>Chlorophyceae</taxon>
        <taxon>CS clade</taxon>
        <taxon>Chlamydomonadales</taxon>
        <taxon>Haematococcaceae</taxon>
        <taxon>Haematococcus</taxon>
    </lineage>
</organism>
<sequence>MIQPLANATTPVGQAVLGAPHINAPHAGCAAATGPTQRLHNATTPITQPLAASKRGSVVKRQQHYWRVATSGMQHGGAGRQ</sequence>